<evidence type="ECO:0000313" key="2">
    <source>
        <dbReference type="EMBL" id="GAB1311835.1"/>
    </source>
</evidence>
<organism evidence="2 3">
    <name type="scientific">Madurella fahalii</name>
    <dbReference type="NCBI Taxonomy" id="1157608"/>
    <lineage>
        <taxon>Eukaryota</taxon>
        <taxon>Fungi</taxon>
        <taxon>Dikarya</taxon>
        <taxon>Ascomycota</taxon>
        <taxon>Pezizomycotina</taxon>
        <taxon>Sordariomycetes</taxon>
        <taxon>Sordariomycetidae</taxon>
        <taxon>Sordariales</taxon>
        <taxon>Sordariales incertae sedis</taxon>
        <taxon>Madurella</taxon>
    </lineage>
</organism>
<proteinExistence type="predicted"/>
<sequence length="151" mass="16752">MASRSIEYIWKIARPKNEAVARAVMYAAYQTAIATDPNATRVLIRSYIHPTTWEAGKGFVKDDPHITISVKNPDMDKEKKHLTSHGYTPHLNSFNVIKVEPAPRILKDEGSTAWPAETATKPRETIGGPPGLLGPVEDFIAWPSEETGEDE</sequence>
<dbReference type="RefSeq" id="XP_070913568.1">
    <property type="nucleotide sequence ID" value="XM_071057467.1"/>
</dbReference>
<dbReference type="Proteomes" id="UP001628179">
    <property type="component" value="Unassembled WGS sequence"/>
</dbReference>
<name>A0ABQ0G2Q4_9PEZI</name>
<evidence type="ECO:0000256" key="1">
    <source>
        <dbReference type="SAM" id="MobiDB-lite"/>
    </source>
</evidence>
<dbReference type="EMBL" id="BAAFSV010000001">
    <property type="protein sequence ID" value="GAB1311835.1"/>
    <property type="molecule type" value="Genomic_DNA"/>
</dbReference>
<keyword evidence="3" id="KW-1185">Reference proteome</keyword>
<dbReference type="GeneID" id="98172790"/>
<protein>
    <submittedName>
        <fullName evidence="2">Uncharacterized protein</fullName>
    </submittedName>
</protein>
<comment type="caution">
    <text evidence="2">The sequence shown here is derived from an EMBL/GenBank/DDBJ whole genome shotgun (WGS) entry which is preliminary data.</text>
</comment>
<gene>
    <name evidence="2" type="ORF">MFIFM68171_02045</name>
</gene>
<evidence type="ECO:0000313" key="3">
    <source>
        <dbReference type="Proteomes" id="UP001628179"/>
    </source>
</evidence>
<reference evidence="2 3" key="1">
    <citation type="submission" date="2024-09" db="EMBL/GenBank/DDBJ databases">
        <title>Itraconazole resistance in Madurella fahalii resulting from another homologue of gene encoding cytochrome P450 14-alpha sterol demethylase (CYP51).</title>
        <authorList>
            <person name="Yoshioka I."/>
            <person name="Fahal A.H."/>
            <person name="Kaneko S."/>
            <person name="Yaguchi T."/>
        </authorList>
    </citation>
    <scope>NUCLEOTIDE SEQUENCE [LARGE SCALE GENOMIC DNA]</scope>
    <source>
        <strain evidence="2 3">IFM 68171</strain>
    </source>
</reference>
<accession>A0ABQ0G2Q4</accession>
<feature type="region of interest" description="Disordered" evidence="1">
    <location>
        <begin position="111"/>
        <end position="136"/>
    </location>
</feature>